<feature type="domain" description="Bacterial type II secretion system protein E" evidence="4">
    <location>
        <begin position="379"/>
        <end position="393"/>
    </location>
</feature>
<keyword evidence="3" id="KW-0067">ATP-binding</keyword>
<protein>
    <submittedName>
        <fullName evidence="5">Type II/IV secretion system protein</fullName>
    </submittedName>
</protein>
<gene>
    <name evidence="5" type="ORF">EFD62_05075</name>
</gene>
<dbReference type="SMART" id="SM00382">
    <property type="entry name" value="AAA"/>
    <property type="match status" value="1"/>
</dbReference>
<dbReference type="GO" id="GO:0005524">
    <property type="term" value="F:ATP binding"/>
    <property type="evidence" value="ECO:0007669"/>
    <property type="project" value="UniProtKB-KW"/>
</dbReference>
<keyword evidence="6" id="KW-1185">Reference proteome</keyword>
<dbReference type="AlphaFoldDB" id="A0A4Q0I5U5"/>
<dbReference type="InterPro" id="IPR001482">
    <property type="entry name" value="T2SS/T4SS_dom"/>
</dbReference>
<evidence type="ECO:0000256" key="1">
    <source>
        <dbReference type="ARBA" id="ARBA00006611"/>
    </source>
</evidence>
<sequence length="561" mass="61676">MQRQERKRLGDLLMEAGLISKEQLDSALKLQKTTGKKLGFLLASEGIVAQEDIMRVLESKMGISRVVLEEYSIDSAACDLIPEKLARRYELIPISQQDGILTVAMSDPLNMFAIDDIEVYTGMEVVPVIDSVSSIKNAIEKYYAIQHVLEEPIKEKGISFKIADETIELESIEADNEPVAKLVDSIIEQAIRSQSSDIHIEPSSNILKVRFRTDGQMHEAIRTEMDMLSGIAARIKAICGMNINEKKAPQDGRGAVSLDGKDYYLKVSILPTVFGEKIAIRIVEKRVSVIPKDQLGFTQKDLVRFEKMIKSPQGMVLVAGPAGSGKTTTLYTAINEINSPNIHIITIEDTVESIIEGLNQVQVNSNTGLTYAKGLRSILRQGPDVIMIGEIRDAEAAQIAVKAAIEGHLVLGALNADDPKDAVIRLMEMGIEPFFIASSLVGIISQRLVRRICSNCKKKHIATDEELSLLELDIPVELYSGSGCAECSGTGYKGRVGVFEIMDASKSFREIIKGSCTEAELKELSTLKSMKTLKENAKILVLEGTTTVEEMTRILFSAEDI</sequence>
<accession>A0A4Q0I5U5</accession>
<dbReference type="Gene3D" id="3.40.50.300">
    <property type="entry name" value="P-loop containing nucleotide triphosphate hydrolases"/>
    <property type="match status" value="1"/>
</dbReference>
<dbReference type="RefSeq" id="WP_128705818.1">
    <property type="nucleotide sequence ID" value="NZ_RLII01000004.1"/>
</dbReference>
<dbReference type="FunFam" id="3.30.300.160:FF:000002">
    <property type="entry name" value="Type II secretion system protein E"/>
    <property type="match status" value="1"/>
</dbReference>
<comment type="similarity">
    <text evidence="1">Belongs to the GSP E family.</text>
</comment>
<dbReference type="EMBL" id="RLII01000004">
    <property type="protein sequence ID" value="RXE59691.1"/>
    <property type="molecule type" value="Genomic_DNA"/>
</dbReference>
<evidence type="ECO:0000259" key="4">
    <source>
        <dbReference type="PROSITE" id="PS00662"/>
    </source>
</evidence>
<dbReference type="PROSITE" id="PS00662">
    <property type="entry name" value="T2SP_E"/>
    <property type="match status" value="1"/>
</dbReference>
<dbReference type="Gene3D" id="3.30.450.90">
    <property type="match status" value="1"/>
</dbReference>
<dbReference type="PANTHER" id="PTHR30258:SF1">
    <property type="entry name" value="PROTEIN TRANSPORT PROTEIN HOFB HOMOLOG"/>
    <property type="match status" value="1"/>
</dbReference>
<dbReference type="InterPro" id="IPR027417">
    <property type="entry name" value="P-loop_NTPase"/>
</dbReference>
<evidence type="ECO:0000313" key="6">
    <source>
        <dbReference type="Proteomes" id="UP000289166"/>
    </source>
</evidence>
<dbReference type="InterPro" id="IPR007831">
    <property type="entry name" value="T2SS_GspE_N"/>
</dbReference>
<dbReference type="InterPro" id="IPR037257">
    <property type="entry name" value="T2SS_E_N_sf"/>
</dbReference>
<evidence type="ECO:0000256" key="3">
    <source>
        <dbReference type="ARBA" id="ARBA00022840"/>
    </source>
</evidence>
<dbReference type="Gene3D" id="3.30.300.160">
    <property type="entry name" value="Type II secretion system, protein E, N-terminal domain"/>
    <property type="match status" value="1"/>
</dbReference>
<dbReference type="Proteomes" id="UP000289166">
    <property type="component" value="Unassembled WGS sequence"/>
</dbReference>
<dbReference type="GO" id="GO:0016887">
    <property type="term" value="F:ATP hydrolysis activity"/>
    <property type="evidence" value="ECO:0007669"/>
    <property type="project" value="TreeGrafter"/>
</dbReference>
<dbReference type="SUPFAM" id="SSF160246">
    <property type="entry name" value="EspE N-terminal domain-like"/>
    <property type="match status" value="1"/>
</dbReference>
<dbReference type="Pfam" id="PF00437">
    <property type="entry name" value="T2SSE"/>
    <property type="match status" value="1"/>
</dbReference>
<dbReference type="CDD" id="cd01129">
    <property type="entry name" value="PulE-GspE-like"/>
    <property type="match status" value="1"/>
</dbReference>
<dbReference type="InterPro" id="IPR003593">
    <property type="entry name" value="AAA+_ATPase"/>
</dbReference>
<organism evidence="5 6">
    <name type="scientific">Acetivibrio mesophilus</name>
    <dbReference type="NCBI Taxonomy" id="2487273"/>
    <lineage>
        <taxon>Bacteria</taxon>
        <taxon>Bacillati</taxon>
        <taxon>Bacillota</taxon>
        <taxon>Clostridia</taxon>
        <taxon>Eubacteriales</taxon>
        <taxon>Oscillospiraceae</taxon>
        <taxon>Acetivibrio</taxon>
    </lineage>
</organism>
<evidence type="ECO:0000313" key="5">
    <source>
        <dbReference type="EMBL" id="RXE59691.1"/>
    </source>
</evidence>
<dbReference type="OrthoDB" id="9808272at2"/>
<dbReference type="PANTHER" id="PTHR30258">
    <property type="entry name" value="TYPE II SECRETION SYSTEM PROTEIN GSPE-RELATED"/>
    <property type="match status" value="1"/>
</dbReference>
<comment type="caution">
    <text evidence="5">The sequence shown here is derived from an EMBL/GenBank/DDBJ whole genome shotgun (WGS) entry which is preliminary data.</text>
</comment>
<dbReference type="Pfam" id="PF05157">
    <property type="entry name" value="MshEN"/>
    <property type="match status" value="1"/>
</dbReference>
<proteinExistence type="inferred from homology"/>
<dbReference type="GO" id="GO:0005886">
    <property type="term" value="C:plasma membrane"/>
    <property type="evidence" value="ECO:0007669"/>
    <property type="project" value="TreeGrafter"/>
</dbReference>
<evidence type="ECO:0000256" key="2">
    <source>
        <dbReference type="ARBA" id="ARBA00022741"/>
    </source>
</evidence>
<name>A0A4Q0I5U5_9FIRM</name>
<dbReference type="SUPFAM" id="SSF52540">
    <property type="entry name" value="P-loop containing nucleoside triphosphate hydrolases"/>
    <property type="match status" value="1"/>
</dbReference>
<keyword evidence="2" id="KW-0547">Nucleotide-binding</keyword>
<reference evidence="6" key="1">
    <citation type="submission" date="2018-11" db="EMBL/GenBank/DDBJ databases">
        <title>Genome sequencing of a novel mesophilic and cellulolytic organism within the genus Hungateiclostridium.</title>
        <authorList>
            <person name="Rettenmaier R."/>
            <person name="Liebl W."/>
            <person name="Zverlov V."/>
        </authorList>
    </citation>
    <scope>NUCLEOTIDE SEQUENCE [LARGE SCALE GENOMIC DNA]</scope>
    <source>
        <strain evidence="6">N2K1</strain>
    </source>
</reference>